<gene>
    <name evidence="2" type="ORF">QCA50_008638</name>
</gene>
<protein>
    <recommendedName>
        <fullName evidence="1">Aminoglycoside phosphotransferase domain-containing protein</fullName>
    </recommendedName>
</protein>
<dbReference type="InterPro" id="IPR002575">
    <property type="entry name" value="Aminoglycoside_PTrfase"/>
</dbReference>
<dbReference type="CDD" id="cd05120">
    <property type="entry name" value="APH_ChoK_like"/>
    <property type="match status" value="1"/>
</dbReference>
<reference evidence="2 3" key="1">
    <citation type="submission" date="2022-09" db="EMBL/GenBank/DDBJ databases">
        <authorList>
            <person name="Palmer J.M."/>
        </authorList>
    </citation>
    <scope>NUCLEOTIDE SEQUENCE [LARGE SCALE GENOMIC DNA]</scope>
    <source>
        <strain evidence="2 3">DSM 7382</strain>
    </source>
</reference>
<dbReference type="PANTHER" id="PTHR21310">
    <property type="entry name" value="AMINOGLYCOSIDE PHOSPHOTRANSFERASE-RELATED-RELATED"/>
    <property type="match status" value="1"/>
</dbReference>
<accession>A0AAW0G3J2</accession>
<dbReference type="Proteomes" id="UP001385951">
    <property type="component" value="Unassembled WGS sequence"/>
</dbReference>
<dbReference type="InterPro" id="IPR051678">
    <property type="entry name" value="AGP_Transferase"/>
</dbReference>
<feature type="domain" description="Aminoglycoside phosphotransferase" evidence="1">
    <location>
        <begin position="8"/>
        <end position="185"/>
    </location>
</feature>
<dbReference type="PANTHER" id="PTHR21310:SF58">
    <property type="entry name" value="AMINOGLYCOSIDE PHOSPHOTRANSFERASE DOMAIN-CONTAINING PROTEIN"/>
    <property type="match status" value="1"/>
</dbReference>
<dbReference type="Pfam" id="PF01636">
    <property type="entry name" value="APH"/>
    <property type="match status" value="1"/>
</dbReference>
<comment type="caution">
    <text evidence="2">The sequence shown here is derived from an EMBL/GenBank/DDBJ whole genome shotgun (WGS) entry which is preliminary data.</text>
</comment>
<evidence type="ECO:0000313" key="3">
    <source>
        <dbReference type="Proteomes" id="UP001385951"/>
    </source>
</evidence>
<evidence type="ECO:0000259" key="1">
    <source>
        <dbReference type="Pfam" id="PF01636"/>
    </source>
</evidence>
<dbReference type="EMBL" id="JASBNA010000011">
    <property type="protein sequence ID" value="KAK7688268.1"/>
    <property type="molecule type" value="Genomic_DNA"/>
</dbReference>
<proteinExistence type="predicted"/>
<sequence>MFVANHTTIPVPTVLDVVPHIKGAAMIMTTLPGDTAGLALHSGELSREVFEDTMRDWLSQLRALPIPSDGAVSSYTGGQLKSLRVRDERFGPFPTISAFHEYIGVGPPPIHTLLQKSYTKPHRIYFTHGDLHLHNILTRDGKLTGLLDWECAGWWPEYWEYTIAMYFHRMSSSWSGAFREIFPGYEEELEAEMAIWEILY</sequence>
<dbReference type="SUPFAM" id="SSF56112">
    <property type="entry name" value="Protein kinase-like (PK-like)"/>
    <property type="match status" value="1"/>
</dbReference>
<evidence type="ECO:0000313" key="2">
    <source>
        <dbReference type="EMBL" id="KAK7688268.1"/>
    </source>
</evidence>
<dbReference type="Gene3D" id="3.90.1200.10">
    <property type="match status" value="1"/>
</dbReference>
<name>A0AAW0G3J2_9APHY</name>
<organism evidence="2 3">
    <name type="scientific">Cerrena zonata</name>
    <dbReference type="NCBI Taxonomy" id="2478898"/>
    <lineage>
        <taxon>Eukaryota</taxon>
        <taxon>Fungi</taxon>
        <taxon>Dikarya</taxon>
        <taxon>Basidiomycota</taxon>
        <taxon>Agaricomycotina</taxon>
        <taxon>Agaricomycetes</taxon>
        <taxon>Polyporales</taxon>
        <taxon>Cerrenaceae</taxon>
        <taxon>Cerrena</taxon>
    </lineage>
</organism>
<dbReference type="InterPro" id="IPR011009">
    <property type="entry name" value="Kinase-like_dom_sf"/>
</dbReference>
<dbReference type="AlphaFoldDB" id="A0AAW0G3J2"/>
<keyword evidence="3" id="KW-1185">Reference proteome</keyword>